<name>A0A7S4Q949_9DINO</name>
<feature type="compositionally biased region" description="Low complexity" evidence="1">
    <location>
        <begin position="439"/>
        <end position="451"/>
    </location>
</feature>
<accession>A0A7S4Q949</accession>
<protein>
    <submittedName>
        <fullName evidence="2">Uncharacterized protein</fullName>
    </submittedName>
</protein>
<dbReference type="Gene3D" id="1.20.5.1700">
    <property type="match status" value="1"/>
</dbReference>
<feature type="compositionally biased region" description="Pro residues" evidence="1">
    <location>
        <begin position="291"/>
        <end position="300"/>
    </location>
</feature>
<feature type="compositionally biased region" description="Low complexity" evidence="1">
    <location>
        <begin position="599"/>
        <end position="616"/>
    </location>
</feature>
<feature type="compositionally biased region" description="Low complexity" evidence="1">
    <location>
        <begin position="515"/>
        <end position="531"/>
    </location>
</feature>
<feature type="region of interest" description="Disordered" evidence="1">
    <location>
        <begin position="247"/>
        <end position="317"/>
    </location>
</feature>
<feature type="region of interest" description="Disordered" evidence="1">
    <location>
        <begin position="660"/>
        <end position="682"/>
    </location>
</feature>
<dbReference type="AlphaFoldDB" id="A0A7S4Q949"/>
<gene>
    <name evidence="2" type="ORF">AMON00008_LOCUS15949</name>
</gene>
<feature type="region of interest" description="Disordered" evidence="1">
    <location>
        <begin position="342"/>
        <end position="403"/>
    </location>
</feature>
<feature type="compositionally biased region" description="Low complexity" evidence="1">
    <location>
        <begin position="384"/>
        <end position="397"/>
    </location>
</feature>
<feature type="region of interest" description="Disordered" evidence="1">
    <location>
        <begin position="416"/>
        <end position="502"/>
    </location>
</feature>
<feature type="compositionally biased region" description="Low complexity" evidence="1">
    <location>
        <begin position="490"/>
        <end position="502"/>
    </location>
</feature>
<reference evidence="2" key="1">
    <citation type="submission" date="2021-01" db="EMBL/GenBank/DDBJ databases">
        <authorList>
            <person name="Corre E."/>
            <person name="Pelletier E."/>
            <person name="Niang G."/>
            <person name="Scheremetjew M."/>
            <person name="Finn R."/>
            <person name="Kale V."/>
            <person name="Holt S."/>
            <person name="Cochrane G."/>
            <person name="Meng A."/>
            <person name="Brown T."/>
            <person name="Cohen L."/>
        </authorList>
    </citation>
    <scope>NUCLEOTIDE SEQUENCE</scope>
    <source>
        <strain evidence="2">CCMP3105</strain>
    </source>
</reference>
<dbReference type="EMBL" id="HBNR01023821">
    <property type="protein sequence ID" value="CAE4576329.1"/>
    <property type="molecule type" value="Transcribed_RNA"/>
</dbReference>
<feature type="region of interest" description="Disordered" evidence="1">
    <location>
        <begin position="515"/>
        <end position="538"/>
    </location>
</feature>
<feature type="compositionally biased region" description="Polar residues" evidence="1">
    <location>
        <begin position="479"/>
        <end position="489"/>
    </location>
</feature>
<feature type="region of interest" description="Disordered" evidence="1">
    <location>
        <begin position="592"/>
        <end position="633"/>
    </location>
</feature>
<proteinExistence type="predicted"/>
<organism evidence="2">
    <name type="scientific">Alexandrium monilatum</name>
    <dbReference type="NCBI Taxonomy" id="311494"/>
    <lineage>
        <taxon>Eukaryota</taxon>
        <taxon>Sar</taxon>
        <taxon>Alveolata</taxon>
        <taxon>Dinophyceae</taxon>
        <taxon>Gonyaulacales</taxon>
        <taxon>Pyrocystaceae</taxon>
        <taxon>Alexandrium</taxon>
    </lineage>
</organism>
<feature type="region of interest" description="Disordered" evidence="1">
    <location>
        <begin position="554"/>
        <end position="574"/>
    </location>
</feature>
<evidence type="ECO:0000256" key="1">
    <source>
        <dbReference type="SAM" id="MobiDB-lite"/>
    </source>
</evidence>
<evidence type="ECO:0000313" key="2">
    <source>
        <dbReference type="EMBL" id="CAE4576329.1"/>
    </source>
</evidence>
<sequence length="686" mass="72777">MDGLGPAAAVEDVTGHGNLHPQLAVLAGDLAAVRASISEASGLQAAVAELGAEARVQASRLRALEDRFACVVPENCQSSREREGRNWLERGQDLEQLRREVEHQGAEIRALKDQTARDVPNLSFSIQEMTASVEATQAGLRAELRQDLEQLRGELEAVQRRQMHQDGPGLSPDLGRRLQELTASVEATRGLFRVEMQQEVQRIRREIEMELEKEARKWSAHADEVQQVISEMVERLVEIGGRLHGRPAVPRARLQDSGPKPGVTETPCRGPRDWHSVATPPTSCRAEAPEPEPAPRPVPRLPGAGQPGRQPDTPGLGALQARMDTIEAEYITLYRQLQRVERSAFEDRRPRPRSAQPDAVFLDTEAARRPSSWGSPGGEQVPTSLCSSDRSSAAAAPRSERSYRLVGRVGFEAEAADEACQEPVEGAGEPEKAEGSERGAMSGTASTATATPPHLAVASAAQPVGGQHSETLQPAGWCQSASGPQPSDMGSTLSGASSAASGRWSVQVPAVPVCAEPAVPGSAPSPSEAPALRGRPRISKPMLVRSASYGSVSSAQCRAGPSRGASPTRQSSPVRLLRKVEAELLATPRSSLAGARPALQRSLGSTSQLQQQGSCGPCSSRPVGAANPAHPASTAPTAAVYPVVFRSTSLTAPGLALQRSSSAGAVLRAPPDQPRGTTSRPVCYRF</sequence>